<feature type="domain" description="DUF4097" evidence="1">
    <location>
        <begin position="222"/>
        <end position="279"/>
    </location>
</feature>
<dbReference type="Pfam" id="PF13349">
    <property type="entry name" value="DUF4097"/>
    <property type="match status" value="2"/>
</dbReference>
<dbReference type="InterPro" id="IPR025164">
    <property type="entry name" value="Toastrack_DUF4097"/>
</dbReference>
<sequence length="280" mass="29590">KYCTVLTLGFCLCLLLIVTGCDIQIDDWGKAKYERTVQRQAPLAPGSTVVAKTSFGSVTITGADVTDCNVVAQIRVQAPTEQEAREIAEQVKIKLESVGQTLTVKAEKPPKKRRRSISISYNITVPRQTNVECASSYGAIKLTNIDGNVKGKTSSGSITAENIQGSAQLNTSFGSITCRNISGDNIKLKSSSGSIRAENIKGSAELDTSYGSITCRDISGGDIKLKTSSGNIKLSKASFGDCDVHTSYGSITADELKGSLLKLHSASGGINVMDASAEKP</sequence>
<accession>X1NM37</accession>
<name>X1NM37_9ZZZZ</name>
<evidence type="ECO:0000313" key="2">
    <source>
        <dbReference type="EMBL" id="GAI19749.1"/>
    </source>
</evidence>
<dbReference type="EMBL" id="BARV01018423">
    <property type="protein sequence ID" value="GAI19749.1"/>
    <property type="molecule type" value="Genomic_DNA"/>
</dbReference>
<feature type="non-terminal residue" evidence="2">
    <location>
        <position position="1"/>
    </location>
</feature>
<organism evidence="2">
    <name type="scientific">marine sediment metagenome</name>
    <dbReference type="NCBI Taxonomy" id="412755"/>
    <lineage>
        <taxon>unclassified sequences</taxon>
        <taxon>metagenomes</taxon>
        <taxon>ecological metagenomes</taxon>
    </lineage>
</organism>
<evidence type="ECO:0000259" key="1">
    <source>
        <dbReference type="Pfam" id="PF13349"/>
    </source>
</evidence>
<dbReference type="PANTHER" id="PTHR34094">
    <property type="match status" value="1"/>
</dbReference>
<protein>
    <recommendedName>
        <fullName evidence="1">DUF4097 domain-containing protein</fullName>
    </recommendedName>
</protein>
<dbReference type="AlphaFoldDB" id="X1NM37"/>
<reference evidence="2" key="1">
    <citation type="journal article" date="2014" name="Front. Microbiol.">
        <title>High frequency of phylogenetically diverse reductive dehalogenase-homologous genes in deep subseafloor sedimentary metagenomes.</title>
        <authorList>
            <person name="Kawai M."/>
            <person name="Futagami T."/>
            <person name="Toyoda A."/>
            <person name="Takaki Y."/>
            <person name="Nishi S."/>
            <person name="Hori S."/>
            <person name="Arai W."/>
            <person name="Tsubouchi T."/>
            <person name="Morono Y."/>
            <person name="Uchiyama I."/>
            <person name="Ito T."/>
            <person name="Fujiyama A."/>
            <person name="Inagaki F."/>
            <person name="Takami H."/>
        </authorList>
    </citation>
    <scope>NUCLEOTIDE SEQUENCE</scope>
    <source>
        <strain evidence="2">Expedition CK06-06</strain>
    </source>
</reference>
<comment type="caution">
    <text evidence="2">The sequence shown here is derived from an EMBL/GenBank/DDBJ whole genome shotgun (WGS) entry which is preliminary data.</text>
</comment>
<proteinExistence type="predicted"/>
<dbReference type="PANTHER" id="PTHR34094:SF1">
    <property type="entry name" value="PROTEIN FAM185A"/>
    <property type="match status" value="1"/>
</dbReference>
<feature type="non-terminal residue" evidence="2">
    <location>
        <position position="280"/>
    </location>
</feature>
<feature type="domain" description="DUF4097" evidence="1">
    <location>
        <begin position="97"/>
        <end position="214"/>
    </location>
</feature>
<gene>
    <name evidence="2" type="ORF">S06H3_31160</name>
</gene>